<evidence type="ECO:0000313" key="4">
    <source>
        <dbReference type="EMBL" id="KAH7122517.1"/>
    </source>
</evidence>
<proteinExistence type="inferred from homology"/>
<dbReference type="InterPro" id="IPR001466">
    <property type="entry name" value="Beta-lactam-related"/>
</dbReference>
<comment type="caution">
    <text evidence="4">The sequence shown here is derived from an EMBL/GenBank/DDBJ whole genome shotgun (WGS) entry which is preliminary data.</text>
</comment>
<dbReference type="EMBL" id="JAGMWT010000009">
    <property type="protein sequence ID" value="KAH7122517.1"/>
    <property type="molecule type" value="Genomic_DNA"/>
</dbReference>
<keyword evidence="5" id="KW-1185">Reference proteome</keyword>
<sequence>MADFESAIEQAIENQDISGCVLNATNRDGSFTYSKSFGTDAAQNPLTNDSIMWIASCTKLLTAVSALQLVERGLISLDDPVYSHIPELKDFKIITGFDDQGAPITVPHKNPITLRNLLSHSSGIAYDAMYPLLGAWLKSQGKESSMAGRLLERFDVPLIFEPGTSWMYGPSIDFAGLLIERITKQTLEEYFAKNIWEPLGIKDMTFFLAKRPDLKERLSKMSKRSESGKVTTWDEPYHVGTGVEVEDCLGGQGLFAAPKEYIKVLHAVLTSDEDGKLLKKETVHQLFSGQLSEGGKSLMGMVLQDELARNAMGGIPTHIEKDYALGGLVVGRDLPDGRKEGTLIWGGLPNLMWFCDRKTGLTGLFATQLLPTGDAKAAVLNRKFEAGIIELYKNNGKGISGRL</sequence>
<evidence type="ECO:0000259" key="3">
    <source>
        <dbReference type="Pfam" id="PF00144"/>
    </source>
</evidence>
<evidence type="ECO:0000256" key="1">
    <source>
        <dbReference type="ARBA" id="ARBA00009009"/>
    </source>
</evidence>
<comment type="similarity">
    <text evidence="1">Belongs to the class-A beta-lactamase family.</text>
</comment>
<organism evidence="4 5">
    <name type="scientific">Dendryphion nanum</name>
    <dbReference type="NCBI Taxonomy" id="256645"/>
    <lineage>
        <taxon>Eukaryota</taxon>
        <taxon>Fungi</taxon>
        <taxon>Dikarya</taxon>
        <taxon>Ascomycota</taxon>
        <taxon>Pezizomycotina</taxon>
        <taxon>Dothideomycetes</taxon>
        <taxon>Pleosporomycetidae</taxon>
        <taxon>Pleosporales</taxon>
        <taxon>Torulaceae</taxon>
        <taxon>Dendryphion</taxon>
    </lineage>
</organism>
<keyword evidence="2" id="KW-0378">Hydrolase</keyword>
<dbReference type="Proteomes" id="UP000700596">
    <property type="component" value="Unassembled WGS sequence"/>
</dbReference>
<dbReference type="PANTHER" id="PTHR43283:SF17">
    <property type="entry name" value="(LOVD), PUTATIVE (AFU_ORTHOLOGUE AFUA_5G00920)-RELATED"/>
    <property type="match status" value="1"/>
</dbReference>
<gene>
    <name evidence="4" type="ORF">B0J11DRAFT_341334</name>
</gene>
<evidence type="ECO:0000313" key="5">
    <source>
        <dbReference type="Proteomes" id="UP000700596"/>
    </source>
</evidence>
<protein>
    <submittedName>
        <fullName evidence="4">Beta-lactamase/transpeptidase-like protein</fullName>
    </submittedName>
</protein>
<dbReference type="GO" id="GO:0016787">
    <property type="term" value="F:hydrolase activity"/>
    <property type="evidence" value="ECO:0007669"/>
    <property type="project" value="UniProtKB-KW"/>
</dbReference>
<dbReference type="OrthoDB" id="428260at2759"/>
<accession>A0A9P9DP63</accession>
<name>A0A9P9DP63_9PLEO</name>
<feature type="domain" description="Beta-lactamase-related" evidence="3">
    <location>
        <begin position="4"/>
        <end position="372"/>
    </location>
</feature>
<dbReference type="Pfam" id="PF00144">
    <property type="entry name" value="Beta-lactamase"/>
    <property type="match status" value="1"/>
</dbReference>
<dbReference type="AlphaFoldDB" id="A0A9P9DP63"/>
<dbReference type="PANTHER" id="PTHR43283">
    <property type="entry name" value="BETA-LACTAMASE-RELATED"/>
    <property type="match status" value="1"/>
</dbReference>
<evidence type="ECO:0000256" key="2">
    <source>
        <dbReference type="ARBA" id="ARBA00022801"/>
    </source>
</evidence>
<dbReference type="InterPro" id="IPR050789">
    <property type="entry name" value="Diverse_Enzym_Activities"/>
</dbReference>
<dbReference type="SUPFAM" id="SSF56601">
    <property type="entry name" value="beta-lactamase/transpeptidase-like"/>
    <property type="match status" value="1"/>
</dbReference>
<dbReference type="Gene3D" id="3.40.710.10">
    <property type="entry name" value="DD-peptidase/beta-lactamase superfamily"/>
    <property type="match status" value="1"/>
</dbReference>
<reference evidence="4" key="1">
    <citation type="journal article" date="2021" name="Nat. Commun.">
        <title>Genetic determinants of endophytism in the Arabidopsis root mycobiome.</title>
        <authorList>
            <person name="Mesny F."/>
            <person name="Miyauchi S."/>
            <person name="Thiergart T."/>
            <person name="Pickel B."/>
            <person name="Atanasova L."/>
            <person name="Karlsson M."/>
            <person name="Huettel B."/>
            <person name="Barry K.W."/>
            <person name="Haridas S."/>
            <person name="Chen C."/>
            <person name="Bauer D."/>
            <person name="Andreopoulos W."/>
            <person name="Pangilinan J."/>
            <person name="LaButti K."/>
            <person name="Riley R."/>
            <person name="Lipzen A."/>
            <person name="Clum A."/>
            <person name="Drula E."/>
            <person name="Henrissat B."/>
            <person name="Kohler A."/>
            <person name="Grigoriev I.V."/>
            <person name="Martin F.M."/>
            <person name="Hacquard S."/>
        </authorList>
    </citation>
    <scope>NUCLEOTIDE SEQUENCE</scope>
    <source>
        <strain evidence="4">MPI-CAGE-CH-0243</strain>
    </source>
</reference>
<dbReference type="InterPro" id="IPR012338">
    <property type="entry name" value="Beta-lactam/transpept-like"/>
</dbReference>